<dbReference type="EMBL" id="CAJPIN010042394">
    <property type="protein sequence ID" value="CAG2065362.1"/>
    <property type="molecule type" value="Genomic_DNA"/>
</dbReference>
<evidence type="ECO:0000313" key="1">
    <source>
        <dbReference type="EMBL" id="CAG2065362.1"/>
    </source>
</evidence>
<gene>
    <name evidence="1" type="ORF">TPAB3V08_LOCUS12306</name>
</gene>
<dbReference type="SUPFAM" id="SSF53474">
    <property type="entry name" value="alpha/beta-Hydrolases"/>
    <property type="match status" value="1"/>
</dbReference>
<organism evidence="1 2">
    <name type="scientific">Timema podura</name>
    <name type="common">Walking stick</name>
    <dbReference type="NCBI Taxonomy" id="61482"/>
    <lineage>
        <taxon>Eukaryota</taxon>
        <taxon>Metazoa</taxon>
        <taxon>Ecdysozoa</taxon>
        <taxon>Arthropoda</taxon>
        <taxon>Hexapoda</taxon>
        <taxon>Insecta</taxon>
        <taxon>Pterygota</taxon>
        <taxon>Neoptera</taxon>
        <taxon>Polyneoptera</taxon>
        <taxon>Phasmatodea</taxon>
        <taxon>Timematodea</taxon>
        <taxon>Timematoidea</taxon>
        <taxon>Timematidae</taxon>
        <taxon>Timema</taxon>
    </lineage>
</organism>
<proteinExistence type="predicted"/>
<keyword evidence="2" id="KW-1185">Reference proteome</keyword>
<comment type="caution">
    <text evidence="1">The sequence shown here is derived from an EMBL/GenBank/DDBJ whole genome shotgun (WGS) entry which is preliminary data.</text>
</comment>
<dbReference type="Proteomes" id="UP001153148">
    <property type="component" value="Unassembled WGS sequence"/>
</dbReference>
<evidence type="ECO:0000313" key="2">
    <source>
        <dbReference type="Proteomes" id="UP001153148"/>
    </source>
</evidence>
<feature type="non-terminal residue" evidence="1">
    <location>
        <position position="1"/>
    </location>
</feature>
<reference evidence="1" key="1">
    <citation type="submission" date="2021-03" db="EMBL/GenBank/DDBJ databases">
        <authorList>
            <person name="Tran Van P."/>
        </authorList>
    </citation>
    <scope>NUCLEOTIDE SEQUENCE</scope>
</reference>
<accession>A0ABN7PDR0</accession>
<dbReference type="Gene3D" id="3.40.50.1820">
    <property type="entry name" value="alpha/beta hydrolase"/>
    <property type="match status" value="1"/>
</dbReference>
<sequence>HFLKGLNPFLSTLEFAEQEGVEVFLPGEPEDLLDRGEVHIVPYITGINNMEGKISVLDVLEDESLWRNKEETFERYVPADLGLPVGSVHSVQLAKRIKHFYFGDQPLSKKSMAGLINV</sequence>
<name>A0ABN7PDR0_TIMPD</name>
<protein>
    <submittedName>
        <fullName evidence="1">Uncharacterized protein</fullName>
    </submittedName>
</protein>
<dbReference type="InterPro" id="IPR029058">
    <property type="entry name" value="AB_hydrolase_fold"/>
</dbReference>
<feature type="non-terminal residue" evidence="1">
    <location>
        <position position="118"/>
    </location>
</feature>